<proteinExistence type="predicted"/>
<evidence type="ECO:0000256" key="1">
    <source>
        <dbReference type="SAM" id="Coils"/>
    </source>
</evidence>
<feature type="region of interest" description="Disordered" evidence="2">
    <location>
        <begin position="1"/>
        <end position="24"/>
    </location>
</feature>
<dbReference type="AlphaFoldDB" id="A0AA85JU31"/>
<keyword evidence="3" id="KW-1185">Reference proteome</keyword>
<dbReference type="Proteomes" id="UP000050795">
    <property type="component" value="Unassembled WGS sequence"/>
</dbReference>
<feature type="coiled-coil region" evidence="1">
    <location>
        <begin position="166"/>
        <end position="409"/>
    </location>
</feature>
<evidence type="ECO:0000313" key="5">
    <source>
        <dbReference type="WBParaSite" id="TREG1_41750.3"/>
    </source>
</evidence>
<evidence type="ECO:0000313" key="3">
    <source>
        <dbReference type="Proteomes" id="UP000050795"/>
    </source>
</evidence>
<organism evidence="3 5">
    <name type="scientific">Trichobilharzia regenti</name>
    <name type="common">Nasal bird schistosome</name>
    <dbReference type="NCBI Taxonomy" id="157069"/>
    <lineage>
        <taxon>Eukaryota</taxon>
        <taxon>Metazoa</taxon>
        <taxon>Spiralia</taxon>
        <taxon>Lophotrochozoa</taxon>
        <taxon>Platyhelminthes</taxon>
        <taxon>Trematoda</taxon>
        <taxon>Digenea</taxon>
        <taxon>Strigeidida</taxon>
        <taxon>Schistosomatoidea</taxon>
        <taxon>Schistosomatidae</taxon>
        <taxon>Trichobilharzia</taxon>
    </lineage>
</organism>
<reference evidence="3" key="1">
    <citation type="submission" date="2022-06" db="EMBL/GenBank/DDBJ databases">
        <authorList>
            <person name="Berger JAMES D."/>
            <person name="Berger JAMES D."/>
        </authorList>
    </citation>
    <scope>NUCLEOTIDE SEQUENCE [LARGE SCALE GENOMIC DNA]</scope>
</reference>
<dbReference type="WBParaSite" id="TREG1_41750.3">
    <property type="protein sequence ID" value="TREG1_41750.3"/>
    <property type="gene ID" value="TREG1_41750"/>
</dbReference>
<accession>A0AA85JU31</accession>
<protein>
    <submittedName>
        <fullName evidence="4 5">Uncharacterized protein</fullName>
    </submittedName>
</protein>
<evidence type="ECO:0000256" key="2">
    <source>
        <dbReference type="SAM" id="MobiDB-lite"/>
    </source>
</evidence>
<dbReference type="WBParaSite" id="TREG1_41750.1">
    <property type="protein sequence ID" value="TREG1_41750.1"/>
    <property type="gene ID" value="TREG1_41750"/>
</dbReference>
<keyword evidence="1" id="KW-0175">Coiled coil</keyword>
<evidence type="ECO:0000313" key="4">
    <source>
        <dbReference type="WBParaSite" id="TREG1_41750.1"/>
    </source>
</evidence>
<sequence length="736" mass="87415">MPSLAENLKAPEENKGAVNSNQSNHYLSINNNTPYLNQDELKDEVCIGCHVNNNNPRVDNETQMNTNWTADTQILLPEKWTKSVKPSLPYINDESEEWNNQKRICILECHLCGSEKAWDQINEENDELKTLYHNLQDPHCHQNGKVNKNGLVNKQVNGFPNQEINKMKWIEKCKEFENEIKDLKRAKDKVFRQNIKYEEKISELTNKLNSKQDQIRSLLIELEQSNQRLNESETQFKAYKAQTSQNEENYEQLSREFVIMKQFKEQAEVNAKNCENNRLLCEKQMKELDENYEKSKQRYYEDIQGLMSQLDMERSRADELLQKIEQNRRQNEDKIRTIEQTQQKKLDSLLEESQRELKRQLVKVNEQIKEQQLKIFNQELKIFTLESEKNELIQVNKKSADEQQELREQVKLIEHLLTVKDQDISMIQFECRLYSDKLKQIQIEKSHLIEKGRFIRQRYQNKARRAWEHCQTVRARLSRRLIQIRYNRNLLSKHLRKQYEQMNRLNNLFWETGWAYVQTQNHLQDINQKDKEYVDKEVQTFTFTNKTKQLQMTTDQIIQTEVTQLDNELKDDTILSSAITWISNDLDNLTEKLEELIKYQGTENCYNFDQYNENLQIGIGQKVSLVSLILGLKCKVNWLRRCCNHLTNNTCDQNFEQSDKNELIKLGNIKKNFENSTKNLKLLLSQMETDALEDELSCVGYLAQTTANQLKLSHLRLEENLDSIRTDLIRLKAECH</sequence>
<name>A0AA85JU31_TRIRE</name>
<reference evidence="4 5" key="2">
    <citation type="submission" date="2023-11" db="UniProtKB">
        <authorList>
            <consortium name="WormBaseParasite"/>
        </authorList>
    </citation>
    <scope>IDENTIFICATION</scope>
</reference>